<dbReference type="PANTHER" id="PTHR42989:SF1">
    <property type="entry name" value="FORMATE HYDROGENLYASE SUBUNIT 7-RELATED"/>
    <property type="match status" value="1"/>
</dbReference>
<dbReference type="InterPro" id="IPR006137">
    <property type="entry name" value="NADH_UbQ_OxRdtase-like_20kDa"/>
</dbReference>
<protein>
    <recommendedName>
        <fullName evidence="7">NADH:ubiquinone oxidoreductase-like 20kDa subunit domain-containing protein</fullName>
    </recommendedName>
</protein>
<dbReference type="GO" id="GO:0046872">
    <property type="term" value="F:metal ion binding"/>
    <property type="evidence" value="ECO:0007669"/>
    <property type="project" value="UniProtKB-KW"/>
</dbReference>
<evidence type="ECO:0000256" key="5">
    <source>
        <dbReference type="ARBA" id="ARBA00023004"/>
    </source>
</evidence>
<evidence type="ECO:0000256" key="2">
    <source>
        <dbReference type="ARBA" id="ARBA00009173"/>
    </source>
</evidence>
<evidence type="ECO:0000256" key="6">
    <source>
        <dbReference type="ARBA" id="ARBA00023014"/>
    </source>
</evidence>
<comment type="cofactor">
    <cofactor evidence="1">
        <name>[4Fe-4S] cluster</name>
        <dbReference type="ChEBI" id="CHEBI:49883"/>
    </cofactor>
</comment>
<sequence length="256" mass="27467">MSKWVLLGIRSGTKTTRYPSHTESAAGISPGRPKDTLMADKNAQALIRDLCPTGALNPKNDRIAVDYRRCISCRRCARGASTLVDWEESWEWASLSAPDLNASSALGSPFSQSLHIRVLDAGACRACLSEIEQLGKPYYNIHRLGFFMTPTPRHADVLLVAGPVADNMRLPLEKAYDAMPTPKRVVAVGACALSGGVFGPSFTSYGSLKNVIPVDVEIPGCPPPPLAIIHGLLVLTGRRPPAESGATSFLDRRSGT</sequence>
<gene>
    <name evidence="8" type="ORF">ENV54_10565</name>
</gene>
<keyword evidence="5" id="KW-0408">Iron</keyword>
<keyword evidence="3" id="KW-0004">4Fe-4S</keyword>
<dbReference type="Gene3D" id="3.40.50.12280">
    <property type="match status" value="1"/>
</dbReference>
<evidence type="ECO:0000259" key="7">
    <source>
        <dbReference type="Pfam" id="PF01058"/>
    </source>
</evidence>
<dbReference type="SUPFAM" id="SSF56770">
    <property type="entry name" value="HydA/Nqo6-like"/>
    <property type="match status" value="1"/>
</dbReference>
<dbReference type="InterPro" id="IPR052375">
    <property type="entry name" value="Complex_I_20kDa-like"/>
</dbReference>
<evidence type="ECO:0000256" key="3">
    <source>
        <dbReference type="ARBA" id="ARBA00022485"/>
    </source>
</evidence>
<reference evidence="8" key="1">
    <citation type="journal article" date="2020" name="mSystems">
        <title>Genome- and Community-Level Interaction Insights into Carbon Utilization and Element Cycling Functions of Hydrothermarchaeota in Hydrothermal Sediment.</title>
        <authorList>
            <person name="Zhou Z."/>
            <person name="Liu Y."/>
            <person name="Xu W."/>
            <person name="Pan J."/>
            <person name="Luo Z.H."/>
            <person name="Li M."/>
        </authorList>
    </citation>
    <scope>NUCLEOTIDE SEQUENCE [LARGE SCALE GENOMIC DNA]</scope>
    <source>
        <strain evidence="8">SpSt-769</strain>
    </source>
</reference>
<dbReference type="GO" id="GO:0051539">
    <property type="term" value="F:4 iron, 4 sulfur cluster binding"/>
    <property type="evidence" value="ECO:0007669"/>
    <property type="project" value="UniProtKB-KW"/>
</dbReference>
<keyword evidence="6" id="KW-0411">Iron-sulfur</keyword>
<proteinExistence type="inferred from homology"/>
<dbReference type="PANTHER" id="PTHR42989">
    <property type="entry name" value="HYDROGENASE-4 COMPONENT I"/>
    <property type="match status" value="1"/>
</dbReference>
<evidence type="ECO:0000313" key="8">
    <source>
        <dbReference type="EMBL" id="HGH61729.1"/>
    </source>
</evidence>
<accession>A0A7C4ET79</accession>
<dbReference type="SUPFAM" id="SSF54862">
    <property type="entry name" value="4Fe-4S ferredoxins"/>
    <property type="match status" value="1"/>
</dbReference>
<dbReference type="EMBL" id="DTGT01000341">
    <property type="protein sequence ID" value="HGH61729.1"/>
    <property type="molecule type" value="Genomic_DNA"/>
</dbReference>
<dbReference type="AlphaFoldDB" id="A0A7C4ET79"/>
<organism evidence="8">
    <name type="scientific">Desulfomonile tiedjei</name>
    <dbReference type="NCBI Taxonomy" id="2358"/>
    <lineage>
        <taxon>Bacteria</taxon>
        <taxon>Pseudomonadati</taxon>
        <taxon>Thermodesulfobacteriota</taxon>
        <taxon>Desulfomonilia</taxon>
        <taxon>Desulfomonilales</taxon>
        <taxon>Desulfomonilaceae</taxon>
        <taxon>Desulfomonile</taxon>
    </lineage>
</organism>
<comment type="caution">
    <text evidence="8">The sequence shown here is derived from an EMBL/GenBank/DDBJ whole genome shotgun (WGS) entry which is preliminary data.</text>
</comment>
<evidence type="ECO:0000256" key="1">
    <source>
        <dbReference type="ARBA" id="ARBA00001966"/>
    </source>
</evidence>
<dbReference type="Pfam" id="PF01058">
    <property type="entry name" value="Oxidored_q6"/>
    <property type="match status" value="1"/>
</dbReference>
<feature type="domain" description="NADH:ubiquinone oxidoreductase-like 20kDa subunit" evidence="7">
    <location>
        <begin position="124"/>
        <end position="233"/>
    </location>
</feature>
<dbReference type="Gene3D" id="3.30.70.20">
    <property type="match status" value="1"/>
</dbReference>
<comment type="similarity">
    <text evidence="2">Belongs to the complex I 20 kDa subunit family.</text>
</comment>
<name>A0A7C4ET79_9BACT</name>
<keyword evidence="4" id="KW-0479">Metal-binding</keyword>
<evidence type="ECO:0000256" key="4">
    <source>
        <dbReference type="ARBA" id="ARBA00022723"/>
    </source>
</evidence>